<evidence type="ECO:0000256" key="4">
    <source>
        <dbReference type="ARBA" id="ARBA00022723"/>
    </source>
</evidence>
<comment type="similarity">
    <text evidence="2 10">Belongs to the cation transport ATPase (P-type) (TC 3.A.3) family. Type IB subfamily.</text>
</comment>
<dbReference type="EMBL" id="JBHUII010000011">
    <property type="protein sequence ID" value="MFD2207329.1"/>
    <property type="molecule type" value="Genomic_DNA"/>
</dbReference>
<keyword evidence="7" id="KW-1278">Translocase</keyword>
<dbReference type="NCBIfam" id="TIGR01494">
    <property type="entry name" value="ATPase_P-type"/>
    <property type="match status" value="1"/>
</dbReference>
<comment type="caution">
    <text evidence="12">The sequence shown here is derived from an EMBL/GenBank/DDBJ whole genome shotgun (WGS) entry which is preliminary data.</text>
</comment>
<dbReference type="CDD" id="cd00371">
    <property type="entry name" value="HMA"/>
    <property type="match status" value="2"/>
</dbReference>
<keyword evidence="8 10" id="KW-1133">Transmembrane helix</keyword>
<keyword evidence="10" id="KW-1003">Cell membrane</keyword>
<dbReference type="PANTHER" id="PTHR43520:SF8">
    <property type="entry name" value="P-TYPE CU(+) TRANSPORTER"/>
    <property type="match status" value="1"/>
</dbReference>
<sequence length="825" mass="87000">MSEAIELTIDGMSCAGCVGSVSKALKSVKGVLDAVPDLMSNTAIVTSDGTVEGADLVKALSAKGYKAKVVNPISVSTMLTPGEKLIDLSIKGMTCAGCVSSIEKAIAQVPGVLSSSVDLMNGAARIHLNEDVDDLNSVEHQLIIKISESGYEAIALDNDVLAISGLSEKERQTKSFRIFIVSMMLTIPLVGQMIVMPFGIDLTIPPLFQFFLALPVQVVAGARFYKGVWHAFRYGKSNMDTLVAIGTTAAFGLSMAVMLGDRTEWLSWSSHIAHSLYFEASAAVITLVLLGKILEERAKGKTNEALLALMKLQPSVAIIERDGKQQEIPASKVQDGDIVIVRPGDLISVDGIIMSGHSQIDEAMVTGESMPVTRNVGDLLIGGTINGEGLLRVKPTTLGKDSKLSQIIEQVKSARTSKPRIQKLVDRVSAIFVPVVLVIALATFLSWLFIGGACFETAIINAVTVLVIACPCALGLATPTAIMVGSGQAAKMGILIKNADAIDGLASATTVIFDKTGTLTSGRPEVFGSLFEDEGSRAQALALAAGLSQDSSHPLSKAISNFAQSNTVHPIEVENSRAIPGLGVKGESQKGELFMGSAKLMDNEGAKMTEFQDFAERTGQEGATHVWLAEKSGDEIRVRAVFALKDKIRPQSYKAIKALKADGLKVIMLSGDQKSAADMVAKELGIDHVQANLLPADKLSHLKELHARGEKVVMVGDGINDAPALAGADVGLAMGDGTDVAISSADASLTVSDPYLVYKTIRTGRLIRQKIAQNLLGAFVYNVIGIPLAASGMLNPVLAGVAMALSSVTVMTSSLSLYSSLKRID</sequence>
<dbReference type="PROSITE" id="PS01047">
    <property type="entry name" value="HMA_1"/>
    <property type="match status" value="1"/>
</dbReference>
<evidence type="ECO:0000256" key="2">
    <source>
        <dbReference type="ARBA" id="ARBA00006024"/>
    </source>
</evidence>
<evidence type="ECO:0000256" key="8">
    <source>
        <dbReference type="ARBA" id="ARBA00022989"/>
    </source>
</evidence>
<dbReference type="InterPro" id="IPR018303">
    <property type="entry name" value="ATPase_P-typ_P_site"/>
</dbReference>
<dbReference type="InterPro" id="IPR008250">
    <property type="entry name" value="ATPase_P-typ_transduc_dom_A_sf"/>
</dbReference>
<feature type="transmembrane region" description="Helical" evidence="10">
    <location>
        <begin position="272"/>
        <end position="291"/>
    </location>
</feature>
<dbReference type="SFLD" id="SFLDS00003">
    <property type="entry name" value="Haloacid_Dehalogenase"/>
    <property type="match status" value="1"/>
</dbReference>
<dbReference type="Gene3D" id="3.40.50.1000">
    <property type="entry name" value="HAD superfamily/HAD-like"/>
    <property type="match status" value="1"/>
</dbReference>
<feature type="transmembrane region" description="Helical" evidence="10">
    <location>
        <begin position="206"/>
        <end position="225"/>
    </location>
</feature>
<proteinExistence type="inferred from homology"/>
<evidence type="ECO:0000256" key="5">
    <source>
        <dbReference type="ARBA" id="ARBA00022741"/>
    </source>
</evidence>
<dbReference type="InterPro" id="IPR036163">
    <property type="entry name" value="HMA_dom_sf"/>
</dbReference>
<dbReference type="InterPro" id="IPR006121">
    <property type="entry name" value="HMA_dom"/>
</dbReference>
<dbReference type="Pfam" id="PF00702">
    <property type="entry name" value="Hydrolase"/>
    <property type="match status" value="1"/>
</dbReference>
<feature type="transmembrane region" description="Helical" evidence="10">
    <location>
        <begin position="796"/>
        <end position="818"/>
    </location>
</feature>
<dbReference type="InterPro" id="IPR023299">
    <property type="entry name" value="ATPase_P-typ_cyto_dom_N"/>
</dbReference>
<dbReference type="SUPFAM" id="SSF81665">
    <property type="entry name" value="Calcium ATPase, transmembrane domain M"/>
    <property type="match status" value="1"/>
</dbReference>
<reference evidence="13" key="1">
    <citation type="journal article" date="2019" name="Int. J. Syst. Evol. Microbiol.">
        <title>The Global Catalogue of Microorganisms (GCM) 10K type strain sequencing project: providing services to taxonomists for standard genome sequencing and annotation.</title>
        <authorList>
            <consortium name="The Broad Institute Genomics Platform"/>
            <consortium name="The Broad Institute Genome Sequencing Center for Infectious Disease"/>
            <person name="Wu L."/>
            <person name="Ma J."/>
        </authorList>
    </citation>
    <scope>NUCLEOTIDE SEQUENCE [LARGE SCALE GENOMIC DNA]</scope>
    <source>
        <strain evidence="13">CGMCC 4.7192</strain>
    </source>
</reference>
<evidence type="ECO:0000256" key="10">
    <source>
        <dbReference type="RuleBase" id="RU362081"/>
    </source>
</evidence>
<keyword evidence="5 10" id="KW-0547">Nucleotide-binding</keyword>
<feature type="transmembrane region" description="Helical" evidence="10">
    <location>
        <begin position="462"/>
        <end position="484"/>
    </location>
</feature>
<evidence type="ECO:0000313" key="12">
    <source>
        <dbReference type="EMBL" id="MFD2207329.1"/>
    </source>
</evidence>
<dbReference type="Gene3D" id="3.40.1110.10">
    <property type="entry name" value="Calcium-transporting ATPase, cytoplasmic domain N"/>
    <property type="match status" value="1"/>
</dbReference>
<dbReference type="Pfam" id="PF00403">
    <property type="entry name" value="HMA"/>
    <property type="match status" value="2"/>
</dbReference>
<dbReference type="SFLD" id="SFLDF00027">
    <property type="entry name" value="p-type_atpase"/>
    <property type="match status" value="1"/>
</dbReference>
<dbReference type="PANTHER" id="PTHR43520">
    <property type="entry name" value="ATP7, ISOFORM B"/>
    <property type="match status" value="1"/>
</dbReference>
<dbReference type="InterPro" id="IPR023298">
    <property type="entry name" value="ATPase_P-typ_TM_dom_sf"/>
</dbReference>
<evidence type="ECO:0000313" key="13">
    <source>
        <dbReference type="Proteomes" id="UP001597294"/>
    </source>
</evidence>
<dbReference type="PROSITE" id="PS00154">
    <property type="entry name" value="ATPASE_E1_E2"/>
    <property type="match status" value="1"/>
</dbReference>
<feature type="transmembrane region" description="Helical" evidence="10">
    <location>
        <begin position="237"/>
        <end position="260"/>
    </location>
</feature>
<protein>
    <submittedName>
        <fullName evidence="12">Heavy metal translocating P-type ATPase</fullName>
    </submittedName>
</protein>
<evidence type="ECO:0000256" key="1">
    <source>
        <dbReference type="ARBA" id="ARBA00004127"/>
    </source>
</evidence>
<evidence type="ECO:0000256" key="9">
    <source>
        <dbReference type="ARBA" id="ARBA00023136"/>
    </source>
</evidence>
<dbReference type="SUPFAM" id="SSF56784">
    <property type="entry name" value="HAD-like"/>
    <property type="match status" value="1"/>
</dbReference>
<feature type="transmembrane region" description="Helical" evidence="10">
    <location>
        <begin position="178"/>
        <end position="200"/>
    </location>
</feature>
<accession>A0ABW5BQZ8</accession>
<dbReference type="Proteomes" id="UP001597294">
    <property type="component" value="Unassembled WGS sequence"/>
</dbReference>
<dbReference type="RefSeq" id="WP_380253840.1">
    <property type="nucleotide sequence ID" value="NZ_JBHUII010000011.1"/>
</dbReference>
<feature type="domain" description="HMA" evidence="11">
    <location>
        <begin position="3"/>
        <end position="68"/>
    </location>
</feature>
<name>A0ABW5BQZ8_9PROT</name>
<dbReference type="PROSITE" id="PS01229">
    <property type="entry name" value="COF_2"/>
    <property type="match status" value="1"/>
</dbReference>
<dbReference type="InterPro" id="IPR027256">
    <property type="entry name" value="P-typ_ATPase_IB"/>
</dbReference>
<keyword evidence="6 10" id="KW-0067">ATP-binding</keyword>
<dbReference type="SUPFAM" id="SSF81653">
    <property type="entry name" value="Calcium ATPase, transduction domain A"/>
    <property type="match status" value="1"/>
</dbReference>
<dbReference type="CDD" id="cd02094">
    <property type="entry name" value="P-type_ATPase_Cu-like"/>
    <property type="match status" value="1"/>
</dbReference>
<dbReference type="PRINTS" id="PR00942">
    <property type="entry name" value="CUATPASEI"/>
</dbReference>
<dbReference type="SUPFAM" id="SSF55008">
    <property type="entry name" value="HMA, heavy metal-associated domain"/>
    <property type="match status" value="2"/>
</dbReference>
<dbReference type="Gene3D" id="2.70.150.10">
    <property type="entry name" value="Calcium-transporting ATPase, cytoplasmic transduction domain A"/>
    <property type="match status" value="1"/>
</dbReference>
<dbReference type="InterPro" id="IPR059000">
    <property type="entry name" value="ATPase_P-type_domA"/>
</dbReference>
<dbReference type="Gene3D" id="3.30.70.100">
    <property type="match status" value="2"/>
</dbReference>
<dbReference type="NCBIfam" id="TIGR01511">
    <property type="entry name" value="ATPase-IB1_Cu"/>
    <property type="match status" value="1"/>
</dbReference>
<keyword evidence="4 10" id="KW-0479">Metal-binding</keyword>
<dbReference type="SFLD" id="SFLDG00002">
    <property type="entry name" value="C1.7:_P-type_atpase_like"/>
    <property type="match status" value="1"/>
</dbReference>
<dbReference type="InterPro" id="IPR036412">
    <property type="entry name" value="HAD-like_sf"/>
</dbReference>
<evidence type="ECO:0000256" key="6">
    <source>
        <dbReference type="ARBA" id="ARBA00022840"/>
    </source>
</evidence>
<evidence type="ECO:0000256" key="7">
    <source>
        <dbReference type="ARBA" id="ARBA00022967"/>
    </source>
</evidence>
<gene>
    <name evidence="12" type="ORF">ACFSKO_17020</name>
</gene>
<dbReference type="PROSITE" id="PS50846">
    <property type="entry name" value="HMA_2"/>
    <property type="match status" value="2"/>
</dbReference>
<feature type="domain" description="HMA" evidence="11">
    <location>
        <begin position="84"/>
        <end position="154"/>
    </location>
</feature>
<evidence type="ECO:0000256" key="3">
    <source>
        <dbReference type="ARBA" id="ARBA00022692"/>
    </source>
</evidence>
<keyword evidence="3 10" id="KW-0812">Transmembrane</keyword>
<comment type="subcellular location">
    <subcellularLocation>
        <location evidence="10">Cell membrane</location>
    </subcellularLocation>
    <subcellularLocation>
        <location evidence="1">Endomembrane system</location>
        <topology evidence="1">Multi-pass membrane protein</topology>
    </subcellularLocation>
</comment>
<dbReference type="Pfam" id="PF00122">
    <property type="entry name" value="E1-E2_ATPase"/>
    <property type="match status" value="1"/>
</dbReference>
<feature type="transmembrane region" description="Helical" evidence="10">
    <location>
        <begin position="428"/>
        <end position="450"/>
    </location>
</feature>
<dbReference type="InterPro" id="IPR017969">
    <property type="entry name" value="Heavy-metal-associated_CS"/>
</dbReference>
<feature type="transmembrane region" description="Helical" evidence="10">
    <location>
        <begin position="771"/>
        <end position="790"/>
    </location>
</feature>
<organism evidence="12 13">
    <name type="scientific">Kiloniella antarctica</name>
    <dbReference type="NCBI Taxonomy" id="1550907"/>
    <lineage>
        <taxon>Bacteria</taxon>
        <taxon>Pseudomonadati</taxon>
        <taxon>Pseudomonadota</taxon>
        <taxon>Alphaproteobacteria</taxon>
        <taxon>Rhodospirillales</taxon>
        <taxon>Kiloniellaceae</taxon>
        <taxon>Kiloniella</taxon>
    </lineage>
</organism>
<dbReference type="InterPro" id="IPR023214">
    <property type="entry name" value="HAD_sf"/>
</dbReference>
<dbReference type="NCBIfam" id="TIGR01525">
    <property type="entry name" value="ATPase-IB_hvy"/>
    <property type="match status" value="1"/>
</dbReference>
<keyword evidence="9 10" id="KW-0472">Membrane</keyword>
<dbReference type="InterPro" id="IPR044492">
    <property type="entry name" value="P_typ_ATPase_HD_dom"/>
</dbReference>
<evidence type="ECO:0000259" key="11">
    <source>
        <dbReference type="PROSITE" id="PS50846"/>
    </source>
</evidence>
<dbReference type="InterPro" id="IPR001757">
    <property type="entry name" value="P_typ_ATPase"/>
</dbReference>
<dbReference type="PRINTS" id="PR00119">
    <property type="entry name" value="CATATPASE"/>
</dbReference>
<keyword evidence="13" id="KW-1185">Reference proteome</keyword>